<sequence>MAALTDPANDLLFSLSALEMSTVTLGTSIEARLVLVVCCWLASGTAVAFSPAGALVDATSAQLSDLVNKSHIVVNNRLLILFNLSCFAFEVLDRFILLLDNLGVACGSVRFAL</sequence>
<name>A0A8H6DQ41_COCSA</name>
<evidence type="ECO:0000313" key="2">
    <source>
        <dbReference type="Proteomes" id="UP000624244"/>
    </source>
</evidence>
<reference evidence="1" key="1">
    <citation type="submission" date="2019-11" db="EMBL/GenBank/DDBJ databases">
        <title>Bipolaris sorokiniana Genome sequencing.</title>
        <authorList>
            <person name="Wang H."/>
        </authorList>
    </citation>
    <scope>NUCLEOTIDE SEQUENCE</scope>
</reference>
<evidence type="ECO:0000313" key="1">
    <source>
        <dbReference type="EMBL" id="KAF5844049.1"/>
    </source>
</evidence>
<proteinExistence type="predicted"/>
<protein>
    <submittedName>
        <fullName evidence="1">Uncharacterized protein</fullName>
    </submittedName>
</protein>
<organism evidence="1 2">
    <name type="scientific">Cochliobolus sativus</name>
    <name type="common">Common root rot and spot blotch fungus</name>
    <name type="synonym">Bipolaris sorokiniana</name>
    <dbReference type="NCBI Taxonomy" id="45130"/>
    <lineage>
        <taxon>Eukaryota</taxon>
        <taxon>Fungi</taxon>
        <taxon>Dikarya</taxon>
        <taxon>Ascomycota</taxon>
        <taxon>Pezizomycotina</taxon>
        <taxon>Dothideomycetes</taxon>
        <taxon>Pleosporomycetidae</taxon>
        <taxon>Pleosporales</taxon>
        <taxon>Pleosporineae</taxon>
        <taxon>Pleosporaceae</taxon>
        <taxon>Bipolaris</taxon>
    </lineage>
</organism>
<dbReference type="Proteomes" id="UP000624244">
    <property type="component" value="Unassembled WGS sequence"/>
</dbReference>
<comment type="caution">
    <text evidence="1">The sequence shown here is derived from an EMBL/GenBank/DDBJ whole genome shotgun (WGS) entry which is preliminary data.</text>
</comment>
<gene>
    <name evidence="1" type="ORF">GGP41_003904</name>
</gene>
<accession>A0A8H6DQ41</accession>
<dbReference type="AlphaFoldDB" id="A0A8H6DQ41"/>
<dbReference type="EMBL" id="WNKQ01000033">
    <property type="protein sequence ID" value="KAF5844049.1"/>
    <property type="molecule type" value="Genomic_DNA"/>
</dbReference>